<feature type="transmembrane region" description="Helical" evidence="7">
    <location>
        <begin position="96"/>
        <end position="117"/>
    </location>
</feature>
<evidence type="ECO:0000256" key="3">
    <source>
        <dbReference type="ARBA" id="ARBA00022475"/>
    </source>
</evidence>
<dbReference type="PANTHER" id="PTHR43549">
    <property type="entry name" value="MULTIDRUG RESISTANCE PROTEIN YPNP-RELATED"/>
    <property type="match status" value="1"/>
</dbReference>
<feature type="transmembrane region" description="Helical" evidence="7">
    <location>
        <begin position="390"/>
        <end position="411"/>
    </location>
</feature>
<dbReference type="EMBL" id="CP015405">
    <property type="protein sequence ID" value="ANU78182.1"/>
    <property type="molecule type" value="Genomic_DNA"/>
</dbReference>
<dbReference type="OrthoDB" id="9776324at2"/>
<sequence length="452" mass="49368">MKKSYEIDMCSGPLWGKLLLFSLPLILSGILQLLFNAADIVVVGRFSGNHALAAVGSTSSLIQLFVNVFIGCSIGTNVLVGRFYGAKDAKNVSETVHTSILFSIVCGCILIFLGVAFARPMLEWMATPPEVLEQAVLYMRIFFVGMPAMMLYNFGAAVLRATGDTQRPLYYLLLAGVINVVLNLFFVIACGLGVAGVALATIISQAVSALLVLRCLMHTEGMCRLELKKLKMHRDKLKHIVRIGLPAGMQSAIFSISNVLIQSSVNSFGAIAMAGNTAASNLEGFVYTSMNAIYQATLSFTSQNMGAGNQKRIDQILWRCLVLVTVIGGIFGCLMVLFSPHLLGIYSSDAEVTAYGIQRLKIICLPYFLCGIMEVLVGSLRGMGYSVMPMLVSLTGACGLRIVWIFTVFAWQHSLFVLYLSYPITWVITAAAHLVCWCKLRQIMKKRKYSVP</sequence>
<evidence type="ECO:0000313" key="9">
    <source>
        <dbReference type="Proteomes" id="UP000092574"/>
    </source>
</evidence>
<dbReference type="InterPro" id="IPR048279">
    <property type="entry name" value="MdtK-like"/>
</dbReference>
<dbReference type="GO" id="GO:0015297">
    <property type="term" value="F:antiporter activity"/>
    <property type="evidence" value="ECO:0007669"/>
    <property type="project" value="InterPro"/>
</dbReference>
<evidence type="ECO:0000256" key="5">
    <source>
        <dbReference type="ARBA" id="ARBA00022989"/>
    </source>
</evidence>
<name>A0A1C7IJ82_9FIRM</name>
<comment type="subcellular location">
    <subcellularLocation>
        <location evidence="1">Cell membrane</location>
        <topology evidence="1">Multi-pass membrane protein</topology>
    </subcellularLocation>
</comment>
<keyword evidence="4 7" id="KW-0812">Transmembrane</keyword>
<feature type="transmembrane region" description="Helical" evidence="7">
    <location>
        <begin position="194"/>
        <end position="216"/>
    </location>
</feature>
<dbReference type="Proteomes" id="UP000092574">
    <property type="component" value="Chromosome"/>
</dbReference>
<dbReference type="STRING" id="1796616.A4V09_22005"/>
<keyword evidence="3" id="KW-1003">Cell membrane</keyword>
<keyword evidence="5 7" id="KW-1133">Transmembrane helix</keyword>
<dbReference type="NCBIfam" id="TIGR00797">
    <property type="entry name" value="matE"/>
    <property type="match status" value="1"/>
</dbReference>
<evidence type="ECO:0000256" key="2">
    <source>
        <dbReference type="ARBA" id="ARBA00022448"/>
    </source>
</evidence>
<keyword evidence="2" id="KW-0813">Transport</keyword>
<dbReference type="CDD" id="cd13138">
    <property type="entry name" value="MATE_yoeA_like"/>
    <property type="match status" value="1"/>
</dbReference>
<dbReference type="InterPro" id="IPR052031">
    <property type="entry name" value="Membrane_Transporter-Flippase"/>
</dbReference>
<gene>
    <name evidence="8" type="ORF">A4V09_22005</name>
</gene>
<evidence type="ECO:0000256" key="6">
    <source>
        <dbReference type="ARBA" id="ARBA00023136"/>
    </source>
</evidence>
<reference evidence="8" key="1">
    <citation type="submission" date="2017-04" db="EMBL/GenBank/DDBJ databases">
        <title>Complete Genome Sequences of Twelve Strains of a Stable Defined Moderately Diverse Mouse Microbiota 2 (sDMDMm2).</title>
        <authorList>
            <person name="Uchimura Y."/>
            <person name="Wyss M."/>
            <person name="Brugiroux S."/>
            <person name="Limenitakis J.P."/>
            <person name="Stecher B."/>
            <person name="McCoy K.D."/>
            <person name="Macpherson A.J."/>
        </authorList>
    </citation>
    <scope>NUCLEOTIDE SEQUENCE</scope>
    <source>
        <strain evidence="8">YL58</strain>
    </source>
</reference>
<dbReference type="InterPro" id="IPR002528">
    <property type="entry name" value="MATE_fam"/>
</dbReference>
<evidence type="ECO:0000256" key="4">
    <source>
        <dbReference type="ARBA" id="ARBA00022692"/>
    </source>
</evidence>
<dbReference type="Pfam" id="PF01554">
    <property type="entry name" value="MatE"/>
    <property type="match status" value="2"/>
</dbReference>
<evidence type="ECO:0000313" key="8">
    <source>
        <dbReference type="EMBL" id="ANU78182.1"/>
    </source>
</evidence>
<feature type="transmembrane region" description="Helical" evidence="7">
    <location>
        <begin position="417"/>
        <end position="438"/>
    </location>
</feature>
<feature type="transmembrane region" description="Helical" evidence="7">
    <location>
        <begin position="316"/>
        <end position="338"/>
    </location>
</feature>
<keyword evidence="9" id="KW-1185">Reference proteome</keyword>
<evidence type="ECO:0000256" key="1">
    <source>
        <dbReference type="ARBA" id="ARBA00004651"/>
    </source>
</evidence>
<evidence type="ECO:0000256" key="7">
    <source>
        <dbReference type="SAM" id="Phobius"/>
    </source>
</evidence>
<accession>A0A1C7IJ82</accession>
<organism evidence="8 9">
    <name type="scientific">Blautia pseudococcoides</name>
    <dbReference type="NCBI Taxonomy" id="1796616"/>
    <lineage>
        <taxon>Bacteria</taxon>
        <taxon>Bacillati</taxon>
        <taxon>Bacillota</taxon>
        <taxon>Clostridia</taxon>
        <taxon>Lachnospirales</taxon>
        <taxon>Lachnospiraceae</taxon>
        <taxon>Blautia</taxon>
    </lineage>
</organism>
<dbReference type="PANTHER" id="PTHR43549:SF3">
    <property type="entry name" value="MULTIDRUG RESISTANCE PROTEIN YPNP-RELATED"/>
    <property type="match status" value="1"/>
</dbReference>
<dbReference type="GO" id="GO:0042910">
    <property type="term" value="F:xenobiotic transmembrane transporter activity"/>
    <property type="evidence" value="ECO:0007669"/>
    <property type="project" value="InterPro"/>
</dbReference>
<keyword evidence="6 7" id="KW-0472">Membrane</keyword>
<feature type="transmembrane region" description="Helical" evidence="7">
    <location>
        <begin position="358"/>
        <end position="378"/>
    </location>
</feature>
<dbReference type="PIRSF" id="PIRSF006603">
    <property type="entry name" value="DinF"/>
    <property type="match status" value="1"/>
</dbReference>
<feature type="transmembrane region" description="Helical" evidence="7">
    <location>
        <begin position="61"/>
        <end position="84"/>
    </location>
</feature>
<feature type="transmembrane region" description="Helical" evidence="7">
    <location>
        <begin position="169"/>
        <end position="188"/>
    </location>
</feature>
<protein>
    <submittedName>
        <fullName evidence="8">MATE family efflux transporter</fullName>
    </submittedName>
</protein>
<dbReference type="AlphaFoldDB" id="A0A1C7IJ82"/>
<dbReference type="RefSeq" id="WP_065544268.1">
    <property type="nucleotide sequence ID" value="NZ_CP015405.2"/>
</dbReference>
<proteinExistence type="predicted"/>
<dbReference type="KEGG" id="byl:A4V09_22005"/>
<dbReference type="GO" id="GO:0005886">
    <property type="term" value="C:plasma membrane"/>
    <property type="evidence" value="ECO:0007669"/>
    <property type="project" value="UniProtKB-SubCell"/>
</dbReference>
<feature type="transmembrane region" description="Helical" evidence="7">
    <location>
        <begin position="137"/>
        <end position="157"/>
    </location>
</feature>